<evidence type="ECO:0000313" key="2">
    <source>
        <dbReference type="EMBL" id="RQD87977.1"/>
    </source>
</evidence>
<reference evidence="2 3" key="1">
    <citation type="submission" date="2018-08" db="EMBL/GenBank/DDBJ databases">
        <title>Survival mechanisms of Campylobacter hepaticus identified by genomic analysis and comparative transcriptomic analysis of in vivo and in vitro derived bacteria.</title>
        <authorList>
            <person name="Van T.T.H."/>
            <person name="Moore R.J."/>
        </authorList>
    </citation>
    <scope>NUCLEOTIDE SEQUENCE [LARGE SCALE GENOMIC DNA]</scope>
    <source>
        <strain evidence="2 3">54L</strain>
    </source>
</reference>
<gene>
    <name evidence="2" type="ORF">DZD40_02485</name>
</gene>
<organism evidence="2 3">
    <name type="scientific">Campylobacter hepaticus</name>
    <dbReference type="NCBI Taxonomy" id="1813019"/>
    <lineage>
        <taxon>Bacteria</taxon>
        <taxon>Pseudomonadati</taxon>
        <taxon>Campylobacterota</taxon>
        <taxon>Epsilonproteobacteria</taxon>
        <taxon>Campylobacterales</taxon>
        <taxon>Campylobacteraceae</taxon>
        <taxon>Campylobacter</taxon>
    </lineage>
</organism>
<dbReference type="RefSeq" id="WP_124134308.1">
    <property type="nucleotide sequence ID" value="NZ_QURW01000005.1"/>
</dbReference>
<accession>A0A424Z1C8</accession>
<dbReference type="InterPro" id="IPR011990">
    <property type="entry name" value="TPR-like_helical_dom_sf"/>
</dbReference>
<dbReference type="Gene3D" id="1.25.40.10">
    <property type="entry name" value="Tetratricopeptide repeat domain"/>
    <property type="match status" value="2"/>
</dbReference>
<comment type="caution">
    <text evidence="2">The sequence shown here is derived from an EMBL/GenBank/DDBJ whole genome shotgun (WGS) entry which is preliminary data.</text>
</comment>
<dbReference type="SUPFAM" id="SSF48452">
    <property type="entry name" value="TPR-like"/>
    <property type="match status" value="2"/>
</dbReference>
<dbReference type="Pfam" id="PF24323">
    <property type="entry name" value="DUF7494"/>
    <property type="match status" value="1"/>
</dbReference>
<sequence>MRILFLVLLSFFQVFAFELVLNTGRENNQAFAVLHASNDLEFTCKQYLDQSKFYFECDIPGVLDNKLKDQNFKAFDLKFIQEAQKIKMIILPKMDVKIFDTSQNIYIDKELRSSNSHKSTKFTFLFMPGIIKAKNYDGLDFNINFPHESLPYVGALDLNSNPVIIPQSADINTYLRIKKGYDKANYNQVIIDAKNAINRYKGSIFTREFILYKLRAQNKLYTQDSSMRNQQVLENMIDDAKNWTRTFTSDRNFPEVLHIMLRTYIALAQRTDVEYIMSILDNEQPNSYFAQLSRLDYADYMYNLNEEDEAVKIYENTYFNTKNLDLAARSAMSLAKNLLLNGQINKALEYAHIVLKANPEYFGKDILRSLELAKLFSQKGQFDISADIYEKSFVKMSKLDPKYEEALKDLALTLSRTSRSKEAKKYLDLYMDDYLDGQYLDEVKKTSDEVFFALKDNNASFLHERYAQLMKEYEDEDKNIANKALDEDVALYYKEGNFSAVLAYKDLIESNKLAKASKFLEQAALNDLKNAIKANDCIKATNIFIRFSAYDIGQKIENKKQMLACFVRTSNIEQALNYIDKNYNEDFIFYGLEKASILFDNKEYDKVFKISKEISDSRVLKSDEENFKAYYLQFLSLLRLDEYNQAMKVLQILESFSMNFNMVEIYDTLLSYAKDHNMQTTILTYAPKAINYQNFKGINLFSPNLEFMYLDALMKINKNEESLAVLTDLLKLKLSDENRARALYTLALVYEKMQNMQAQKEALKQCLEVKNPSNWKNLCQGKNQIINQ</sequence>
<dbReference type="STRING" id="1813019.A2J15_04220"/>
<keyword evidence="2" id="KW-0966">Cell projection</keyword>
<feature type="domain" description="DUF7494" evidence="1">
    <location>
        <begin position="17"/>
        <end position="126"/>
    </location>
</feature>
<keyword evidence="2" id="KW-0282">Flagellum</keyword>
<dbReference type="EMBL" id="QURW01000005">
    <property type="protein sequence ID" value="RQD87977.1"/>
    <property type="molecule type" value="Genomic_DNA"/>
</dbReference>
<dbReference type="InterPro" id="IPR055917">
    <property type="entry name" value="DUF7494"/>
</dbReference>
<keyword evidence="2" id="KW-0969">Cilium</keyword>
<evidence type="ECO:0000313" key="3">
    <source>
        <dbReference type="Proteomes" id="UP000286095"/>
    </source>
</evidence>
<proteinExistence type="predicted"/>
<protein>
    <submittedName>
        <fullName evidence="2">Flagellar protein</fullName>
    </submittedName>
</protein>
<dbReference type="AlphaFoldDB" id="A0A424Z1C8"/>
<name>A0A424Z1C8_9BACT</name>
<evidence type="ECO:0000259" key="1">
    <source>
        <dbReference type="Pfam" id="PF24323"/>
    </source>
</evidence>
<dbReference type="Proteomes" id="UP000286095">
    <property type="component" value="Unassembled WGS sequence"/>
</dbReference>